<dbReference type="AlphaFoldDB" id="A0A328PCV2"/>
<accession>A0A328PCV2</accession>
<evidence type="ECO:0000313" key="2">
    <source>
        <dbReference type="Proteomes" id="UP000249782"/>
    </source>
</evidence>
<gene>
    <name evidence="1" type="ORF">DPC56_05370</name>
</gene>
<sequence length="102" mass="11614">MANMVAISKIMVKRVERAKKKGKMIRFKAADAQNPFWRRIFSMQFISDSVNAFKPINEYKMVVKPGGYIGFDKATWVEIPPLELVECLSHALSGAEFLTTED</sequence>
<dbReference type="RefSeq" id="WP_112094041.1">
    <property type="nucleotide sequence ID" value="NZ_QLOE01000005.1"/>
</dbReference>
<keyword evidence="2" id="KW-1185">Reference proteome</keyword>
<comment type="caution">
    <text evidence="1">The sequence shown here is derived from an EMBL/GenBank/DDBJ whole genome shotgun (WGS) entry which is preliminary data.</text>
</comment>
<reference evidence="1 2" key="1">
    <citation type="submission" date="2018-06" db="EMBL/GenBank/DDBJ databases">
        <title>Draft genome sequence of hyperthermophilic methanogen Methanothermobacter tenebrarum sp. MCM-B 1447.</title>
        <authorList>
            <person name="Pore S.D."/>
            <person name="Dagar S."/>
            <person name="Dhakephalkar P.K."/>
        </authorList>
    </citation>
    <scope>NUCLEOTIDE SEQUENCE [LARGE SCALE GENOMIC DNA]</scope>
    <source>
        <strain evidence="1 2">MCM B 1447</strain>
    </source>
</reference>
<dbReference type="EMBL" id="QLOE01000005">
    <property type="protein sequence ID" value="RAO79063.1"/>
    <property type="molecule type" value="Genomic_DNA"/>
</dbReference>
<organism evidence="1 2">
    <name type="scientific">Methanothermobacter tenebrarum</name>
    <dbReference type="NCBI Taxonomy" id="680118"/>
    <lineage>
        <taxon>Archaea</taxon>
        <taxon>Methanobacteriati</taxon>
        <taxon>Methanobacteriota</taxon>
        <taxon>Methanomada group</taxon>
        <taxon>Methanobacteria</taxon>
        <taxon>Methanobacteriales</taxon>
        <taxon>Methanobacteriaceae</taxon>
        <taxon>Methanothermobacter</taxon>
    </lineage>
</organism>
<name>A0A328PCV2_9EURY</name>
<protein>
    <submittedName>
        <fullName evidence="1">Uncharacterized protein</fullName>
    </submittedName>
</protein>
<proteinExistence type="predicted"/>
<dbReference type="Proteomes" id="UP000249782">
    <property type="component" value="Unassembled WGS sequence"/>
</dbReference>
<evidence type="ECO:0000313" key="1">
    <source>
        <dbReference type="EMBL" id="RAO79063.1"/>
    </source>
</evidence>